<dbReference type="SUPFAM" id="SSF48208">
    <property type="entry name" value="Six-hairpin glycosidases"/>
    <property type="match status" value="1"/>
</dbReference>
<reference evidence="1 2" key="1">
    <citation type="journal article" date="2014" name="PLoS ONE">
        <title>The first complete genome sequence of the class fimbriimonadia in the phylum armatimonadetes.</title>
        <authorList>
            <person name="Hu Z.Y."/>
            <person name="Wang Y.Z."/>
            <person name="Im W.T."/>
            <person name="Wang S.Y."/>
            <person name="Zhao G.P."/>
            <person name="Zheng H.J."/>
            <person name="Quan Z.X."/>
        </authorList>
    </citation>
    <scope>NUCLEOTIDE SEQUENCE [LARGE SCALE GENOMIC DNA]</scope>
    <source>
        <strain evidence="1">Gsoil 348</strain>
    </source>
</reference>
<name>A0A068NWE0_FIMGI</name>
<sequence length="360" mass="41197">MILLGVLMAMTMETKPDLNAWGRETLETIRRDFYMPERHLYGDSIVPGKHPQQVAFNWGCGVMLSALVAGSRSDSKYESWLREFADATHSYWNTAPPVPGYDVLPAPKPVDRYYDDNQWMVMALAETYDRLHDRKYLGWAEDALHFVLSGKDDQLGGGIFWKETEKRSKNTCSNAPAASACLAVYRHTHDKKLLDEAIELYGWTRQHLMDPSDHLMWDSIGLNGHIDRTKWSYNTALMVRTAANLYALTKLPSYRQDAMEMARSSRQHWLRDGRLHDEGRFAHLLLESWIICRRAIPETDISDYDLTQPLALIHSQARSQAGLYHHRWDAPAPAPDQKVELIDQASFARACFEVAEATGK</sequence>
<dbReference type="EMBL" id="CP007139">
    <property type="protein sequence ID" value="AIE87848.1"/>
    <property type="molecule type" value="Genomic_DNA"/>
</dbReference>
<dbReference type="InterPro" id="IPR053169">
    <property type="entry name" value="MUG_Protein"/>
</dbReference>
<dbReference type="PANTHER" id="PTHR47791:SF4">
    <property type="entry name" value="(PUTATIVE SECRETED PROTEIN)-RELATED"/>
    <property type="match status" value="1"/>
</dbReference>
<keyword evidence="2" id="KW-1185">Reference proteome</keyword>
<evidence type="ECO:0000313" key="1">
    <source>
        <dbReference type="EMBL" id="AIE87848.1"/>
    </source>
</evidence>
<proteinExistence type="predicted"/>
<evidence type="ECO:0000313" key="2">
    <source>
        <dbReference type="Proteomes" id="UP000027982"/>
    </source>
</evidence>
<organism evidence="1 2">
    <name type="scientific">Fimbriimonas ginsengisoli Gsoil 348</name>
    <dbReference type="NCBI Taxonomy" id="661478"/>
    <lineage>
        <taxon>Bacteria</taxon>
        <taxon>Bacillati</taxon>
        <taxon>Armatimonadota</taxon>
        <taxon>Fimbriimonadia</taxon>
        <taxon>Fimbriimonadales</taxon>
        <taxon>Fimbriimonadaceae</taxon>
        <taxon>Fimbriimonas</taxon>
    </lineage>
</organism>
<dbReference type="Gene3D" id="1.50.10.20">
    <property type="match status" value="1"/>
</dbReference>
<dbReference type="KEGG" id="fgi:OP10G_4480"/>
<dbReference type="Pfam" id="PF03663">
    <property type="entry name" value="Glyco_hydro_76"/>
    <property type="match status" value="1"/>
</dbReference>
<dbReference type="Proteomes" id="UP000027982">
    <property type="component" value="Chromosome"/>
</dbReference>
<dbReference type="InterPro" id="IPR008928">
    <property type="entry name" value="6-hairpin_glycosidase_sf"/>
</dbReference>
<dbReference type="RefSeq" id="WP_144241311.1">
    <property type="nucleotide sequence ID" value="NZ_CP007139.1"/>
</dbReference>
<dbReference type="InterPro" id="IPR005198">
    <property type="entry name" value="Glyco_hydro_76"/>
</dbReference>
<protein>
    <submittedName>
        <fullName evidence="1">Putative alpha-1,6-mannanase</fullName>
    </submittedName>
</protein>
<dbReference type="HOGENOM" id="CLU_028686_4_0_0"/>
<gene>
    <name evidence="1" type="ORF">OP10G_4480</name>
</gene>
<dbReference type="GO" id="GO:0005975">
    <property type="term" value="P:carbohydrate metabolic process"/>
    <property type="evidence" value="ECO:0007669"/>
    <property type="project" value="InterPro"/>
</dbReference>
<dbReference type="AlphaFoldDB" id="A0A068NWE0"/>
<accession>A0A068NWE0</accession>
<dbReference type="STRING" id="661478.OP10G_4480"/>
<dbReference type="eggNOG" id="COG1331">
    <property type="taxonomic scope" value="Bacteria"/>
</dbReference>
<dbReference type="OrthoDB" id="2505409at2"/>
<dbReference type="PANTHER" id="PTHR47791">
    <property type="entry name" value="MEIOTICALLY UP-REGULATED GENE 191 PROTEIN"/>
    <property type="match status" value="1"/>
</dbReference>